<dbReference type="InterPro" id="IPR058306">
    <property type="entry name" value="DUF7993"/>
</dbReference>
<evidence type="ECO:0000259" key="1">
    <source>
        <dbReference type="Pfam" id="PF25956"/>
    </source>
</evidence>
<sequence>MVENTETDGKRLAELLSSEVTGHENAPYGALAVTNADPDVEATTDGAHAYDVELDGERLASVYVQPDRARVELYDGLEAGERQAEDGGLRARPVGGQPPRLLVFVNTGAEVKRALDVLGAAATAAQ</sequence>
<dbReference type="RefSeq" id="WP_353634314.1">
    <property type="nucleotide sequence ID" value="NZ_CP159204.1"/>
</dbReference>
<protein>
    <recommendedName>
        <fullName evidence="1">DUF7993 domain-containing protein</fullName>
    </recommendedName>
</protein>
<dbReference type="EMBL" id="CP159204">
    <property type="protein sequence ID" value="XCF16503.1"/>
    <property type="molecule type" value="Genomic_DNA"/>
</dbReference>
<reference evidence="2" key="1">
    <citation type="submission" date="2024-06" db="EMBL/GenBank/DDBJ databases">
        <title>Genome Sequence of an extremely halophilic archaeon isolated from Permian era halite, Salado Formation, Carlsbad, New Mexico: Halobacterium sp. strain NMX12-1.</title>
        <authorList>
            <person name="Sotoa L."/>
            <person name="DasSarma P."/>
            <person name="Anton B.P."/>
            <person name="Vincze T."/>
            <person name="Verma I."/>
            <person name="Eralp B."/>
            <person name="Powers D.W."/>
            <person name="Dozier B.L."/>
            <person name="Roberts R.J."/>
            <person name="DasSarma S."/>
        </authorList>
    </citation>
    <scope>NUCLEOTIDE SEQUENCE</scope>
    <source>
        <strain evidence="2">NMX12-1</strain>
    </source>
</reference>
<dbReference type="KEGG" id="hanx:ABSL23_14850"/>
<gene>
    <name evidence="2" type="ORF">ABSL23_14850</name>
</gene>
<feature type="domain" description="DUF7993" evidence="1">
    <location>
        <begin position="1"/>
        <end position="125"/>
    </location>
</feature>
<dbReference type="GeneID" id="91110452"/>
<proteinExistence type="predicted"/>
<dbReference type="Pfam" id="PF25956">
    <property type="entry name" value="DUF7993"/>
    <property type="match status" value="1"/>
</dbReference>
<dbReference type="AlphaFoldDB" id="A0AAU8CC59"/>
<name>A0AAU8CC59_9EURY</name>
<organism evidence="2">
    <name type="scientific">Halobacterium sp. NMX12-1</name>
    <dbReference type="NCBI Taxonomy" id="3166650"/>
    <lineage>
        <taxon>Archaea</taxon>
        <taxon>Methanobacteriati</taxon>
        <taxon>Methanobacteriota</taxon>
        <taxon>Stenosarchaea group</taxon>
        <taxon>Halobacteria</taxon>
        <taxon>Halobacteriales</taxon>
        <taxon>Halobacteriaceae</taxon>
        <taxon>Halobacterium</taxon>
    </lineage>
</organism>
<evidence type="ECO:0000313" key="2">
    <source>
        <dbReference type="EMBL" id="XCF16503.1"/>
    </source>
</evidence>
<accession>A0AAU8CC59</accession>